<sequence length="493" mass="56032">MSSISSPSIAKEDHLAFSPFFDPAHDISFSRVGAVYPDAAKIVVRAPFQYDFLHILYRDTTTPDLPWIDGPPLNLLPQNDWAHTVRLDNLWPSTPYEYVLATSNRSILPDLSQPVRFRTFPDPRLNSNSHFRFIASSCITPNFPYNGPLNRFVISGFDLLAHYLSHPSNSITHFMLFLGDFIYADVPIYFGDHQEAYRRLYRRNYQSPSFKKVYQHLPIIHAYDDHEFINNYVGNAQDLPPFKNASNAYNLYAGDANYDSSLPDQHFFDFQHGDVAFFVMDTRRYRTPPSQHPSTMLGDLQLSALHKWLHKVNHTSSFKFIVSSVPFTSLWTHDAQIDSWAAYPAEKASLLAAFQSVPNVVIISGDRHEFASIEFSPENPNPPSRQRNLHQPPQHSDAAFTRNGSEQLIPYEKVVAYLPNGNSKWSTFELDTRDVTKPTLRIETVIDGKPAYHLEIIGAPARLASFTGLGSLVATNVKDLFDKFGLSSPGKWF</sequence>
<reference evidence="3 4" key="1">
    <citation type="submission" date="2014-04" db="EMBL/GenBank/DDBJ databases">
        <authorList>
            <consortium name="DOE Joint Genome Institute"/>
            <person name="Kuo A."/>
            <person name="Gay G."/>
            <person name="Dore J."/>
            <person name="Kohler A."/>
            <person name="Nagy L.G."/>
            <person name="Floudas D."/>
            <person name="Copeland A."/>
            <person name="Barry K.W."/>
            <person name="Cichocki N."/>
            <person name="Veneault-Fourrey C."/>
            <person name="LaButti K."/>
            <person name="Lindquist E.A."/>
            <person name="Lipzen A."/>
            <person name="Lundell T."/>
            <person name="Morin E."/>
            <person name="Murat C."/>
            <person name="Sun H."/>
            <person name="Tunlid A."/>
            <person name="Henrissat B."/>
            <person name="Grigoriev I.V."/>
            <person name="Hibbett D.S."/>
            <person name="Martin F."/>
            <person name="Nordberg H.P."/>
            <person name="Cantor M.N."/>
            <person name="Hua S.X."/>
        </authorList>
    </citation>
    <scope>NUCLEOTIDE SEQUENCE [LARGE SCALE GENOMIC DNA]</scope>
    <source>
        <strain evidence="4">h7</strain>
    </source>
</reference>
<gene>
    <name evidence="3" type="ORF">M413DRAFT_21288</name>
</gene>
<proteinExistence type="predicted"/>
<dbReference type="InterPro" id="IPR018946">
    <property type="entry name" value="PhoD-like_MPP"/>
</dbReference>
<evidence type="ECO:0000259" key="2">
    <source>
        <dbReference type="Pfam" id="PF09423"/>
    </source>
</evidence>
<feature type="compositionally biased region" description="Polar residues" evidence="1">
    <location>
        <begin position="384"/>
        <end position="394"/>
    </location>
</feature>
<dbReference type="InterPro" id="IPR029052">
    <property type="entry name" value="Metallo-depent_PP-like"/>
</dbReference>
<dbReference type="HOGENOM" id="CLU_013967_1_0_1"/>
<dbReference type="STRING" id="686832.A0A0C3CJT8"/>
<evidence type="ECO:0000313" key="4">
    <source>
        <dbReference type="Proteomes" id="UP000053424"/>
    </source>
</evidence>
<dbReference type="EMBL" id="KN831768">
    <property type="protein sequence ID" value="KIM48985.1"/>
    <property type="molecule type" value="Genomic_DNA"/>
</dbReference>
<reference evidence="4" key="2">
    <citation type="submission" date="2015-01" db="EMBL/GenBank/DDBJ databases">
        <title>Evolutionary Origins and Diversification of the Mycorrhizal Mutualists.</title>
        <authorList>
            <consortium name="DOE Joint Genome Institute"/>
            <consortium name="Mycorrhizal Genomics Consortium"/>
            <person name="Kohler A."/>
            <person name="Kuo A."/>
            <person name="Nagy L.G."/>
            <person name="Floudas D."/>
            <person name="Copeland A."/>
            <person name="Barry K.W."/>
            <person name="Cichocki N."/>
            <person name="Veneault-Fourrey C."/>
            <person name="LaButti K."/>
            <person name="Lindquist E.A."/>
            <person name="Lipzen A."/>
            <person name="Lundell T."/>
            <person name="Morin E."/>
            <person name="Murat C."/>
            <person name="Riley R."/>
            <person name="Ohm R."/>
            <person name="Sun H."/>
            <person name="Tunlid A."/>
            <person name="Henrissat B."/>
            <person name="Grigoriev I.V."/>
            <person name="Hibbett D.S."/>
            <person name="Martin F."/>
        </authorList>
    </citation>
    <scope>NUCLEOTIDE SEQUENCE [LARGE SCALE GENOMIC DNA]</scope>
    <source>
        <strain evidence="4">h7</strain>
    </source>
</reference>
<feature type="region of interest" description="Disordered" evidence="1">
    <location>
        <begin position="376"/>
        <end position="399"/>
    </location>
</feature>
<dbReference type="OrthoDB" id="2100241at2759"/>
<dbReference type="Proteomes" id="UP000053424">
    <property type="component" value="Unassembled WGS sequence"/>
</dbReference>
<dbReference type="AlphaFoldDB" id="A0A0C3CJT8"/>
<name>A0A0C3CJT8_HEBCY</name>
<dbReference type="Pfam" id="PF09423">
    <property type="entry name" value="PhoD"/>
    <property type="match status" value="1"/>
</dbReference>
<keyword evidence="4" id="KW-1185">Reference proteome</keyword>
<dbReference type="CDD" id="cd07389">
    <property type="entry name" value="MPP_PhoD"/>
    <property type="match status" value="1"/>
</dbReference>
<dbReference type="InterPro" id="IPR052900">
    <property type="entry name" value="Phospholipid_Metab_Enz"/>
</dbReference>
<evidence type="ECO:0000313" key="3">
    <source>
        <dbReference type="EMBL" id="KIM48985.1"/>
    </source>
</evidence>
<evidence type="ECO:0000256" key="1">
    <source>
        <dbReference type="SAM" id="MobiDB-lite"/>
    </source>
</evidence>
<dbReference type="PANTHER" id="PTHR43606:SF2">
    <property type="entry name" value="ALKALINE PHOSPHATASE FAMILY PROTEIN (AFU_ORTHOLOGUE AFUA_5G03860)"/>
    <property type="match status" value="1"/>
</dbReference>
<dbReference type="InterPro" id="IPR038607">
    <property type="entry name" value="PhoD-like_sf"/>
</dbReference>
<feature type="domain" description="PhoD-like phosphatase metallophosphatase" evidence="2">
    <location>
        <begin position="171"/>
        <end position="382"/>
    </location>
</feature>
<organism evidence="3 4">
    <name type="scientific">Hebeloma cylindrosporum</name>
    <dbReference type="NCBI Taxonomy" id="76867"/>
    <lineage>
        <taxon>Eukaryota</taxon>
        <taxon>Fungi</taxon>
        <taxon>Dikarya</taxon>
        <taxon>Basidiomycota</taxon>
        <taxon>Agaricomycotina</taxon>
        <taxon>Agaricomycetes</taxon>
        <taxon>Agaricomycetidae</taxon>
        <taxon>Agaricales</taxon>
        <taxon>Agaricineae</taxon>
        <taxon>Hymenogastraceae</taxon>
        <taxon>Hebeloma</taxon>
    </lineage>
</organism>
<accession>A0A0C3CJT8</accession>
<protein>
    <recommendedName>
        <fullName evidence="2">PhoD-like phosphatase metallophosphatase domain-containing protein</fullName>
    </recommendedName>
</protein>
<dbReference type="Gene3D" id="3.60.21.70">
    <property type="entry name" value="PhoD-like phosphatase"/>
    <property type="match status" value="1"/>
</dbReference>
<dbReference type="PANTHER" id="PTHR43606">
    <property type="entry name" value="PHOSPHATASE, PUTATIVE (AFU_ORTHOLOGUE AFUA_6G08710)-RELATED"/>
    <property type="match status" value="1"/>
</dbReference>
<dbReference type="SUPFAM" id="SSF56300">
    <property type="entry name" value="Metallo-dependent phosphatases"/>
    <property type="match status" value="1"/>
</dbReference>